<sequence>MGAMAWQAWMGECCLPGEVRYSRQRSLALARLLDFARKGWVAKTWRLNLVTKPYYLMLIKSLKSRSKPTRDAILVTISNLQLYSM</sequence>
<gene>
    <name evidence="1" type="ORF">SLEP1_g18806</name>
</gene>
<name>A0AAV5J4B1_9ROSI</name>
<keyword evidence="2" id="KW-1185">Reference proteome</keyword>
<comment type="caution">
    <text evidence="1">The sequence shown here is derived from an EMBL/GenBank/DDBJ whole genome shotgun (WGS) entry which is preliminary data.</text>
</comment>
<organism evidence="1 2">
    <name type="scientific">Rubroshorea leprosula</name>
    <dbReference type="NCBI Taxonomy" id="152421"/>
    <lineage>
        <taxon>Eukaryota</taxon>
        <taxon>Viridiplantae</taxon>
        <taxon>Streptophyta</taxon>
        <taxon>Embryophyta</taxon>
        <taxon>Tracheophyta</taxon>
        <taxon>Spermatophyta</taxon>
        <taxon>Magnoliopsida</taxon>
        <taxon>eudicotyledons</taxon>
        <taxon>Gunneridae</taxon>
        <taxon>Pentapetalae</taxon>
        <taxon>rosids</taxon>
        <taxon>malvids</taxon>
        <taxon>Malvales</taxon>
        <taxon>Dipterocarpaceae</taxon>
        <taxon>Rubroshorea</taxon>
    </lineage>
</organism>
<evidence type="ECO:0000313" key="2">
    <source>
        <dbReference type="Proteomes" id="UP001054252"/>
    </source>
</evidence>
<dbReference type="EMBL" id="BPVZ01000026">
    <property type="protein sequence ID" value="GKV06994.1"/>
    <property type="molecule type" value="Genomic_DNA"/>
</dbReference>
<dbReference type="Proteomes" id="UP001054252">
    <property type="component" value="Unassembled WGS sequence"/>
</dbReference>
<dbReference type="AlphaFoldDB" id="A0AAV5J4B1"/>
<reference evidence="1 2" key="1">
    <citation type="journal article" date="2021" name="Commun. Biol.">
        <title>The genome of Shorea leprosula (Dipterocarpaceae) highlights the ecological relevance of drought in aseasonal tropical rainforests.</title>
        <authorList>
            <person name="Ng K.K.S."/>
            <person name="Kobayashi M.J."/>
            <person name="Fawcett J.A."/>
            <person name="Hatakeyama M."/>
            <person name="Paape T."/>
            <person name="Ng C.H."/>
            <person name="Ang C.C."/>
            <person name="Tnah L.H."/>
            <person name="Lee C.T."/>
            <person name="Nishiyama T."/>
            <person name="Sese J."/>
            <person name="O'Brien M.J."/>
            <person name="Copetti D."/>
            <person name="Mohd Noor M.I."/>
            <person name="Ong R.C."/>
            <person name="Putra M."/>
            <person name="Sireger I.Z."/>
            <person name="Indrioko S."/>
            <person name="Kosugi Y."/>
            <person name="Izuno A."/>
            <person name="Isagi Y."/>
            <person name="Lee S.L."/>
            <person name="Shimizu K.K."/>
        </authorList>
    </citation>
    <scope>NUCLEOTIDE SEQUENCE [LARGE SCALE GENOMIC DNA]</scope>
    <source>
        <strain evidence="1">214</strain>
    </source>
</reference>
<proteinExistence type="predicted"/>
<evidence type="ECO:0000313" key="1">
    <source>
        <dbReference type="EMBL" id="GKV06994.1"/>
    </source>
</evidence>
<accession>A0AAV5J4B1</accession>
<protein>
    <submittedName>
        <fullName evidence="1">Uncharacterized protein</fullName>
    </submittedName>
</protein>